<gene>
    <name evidence="1" type="ORF">MRATA1EN1_LOCUS27218</name>
</gene>
<dbReference type="Proteomes" id="UP001176941">
    <property type="component" value="Chromosome 7"/>
</dbReference>
<keyword evidence="2" id="KW-1185">Reference proteome</keyword>
<evidence type="ECO:0000313" key="1">
    <source>
        <dbReference type="EMBL" id="CAI9178256.1"/>
    </source>
</evidence>
<sequence length="91" mass="10272">MNLCDYMGRSPWNQSCTNSSFIFHGQPDLGFTPYLKLWEHNRCEFQHIGLPPRAPTAIRRPSGQARASVSRIRIWGAQVPPVAGPRLTPRA</sequence>
<proteinExistence type="predicted"/>
<evidence type="ECO:0000313" key="2">
    <source>
        <dbReference type="Proteomes" id="UP001176941"/>
    </source>
</evidence>
<organism evidence="1 2">
    <name type="scientific">Rangifer tarandus platyrhynchus</name>
    <name type="common">Svalbard reindeer</name>
    <dbReference type="NCBI Taxonomy" id="3082113"/>
    <lineage>
        <taxon>Eukaryota</taxon>
        <taxon>Metazoa</taxon>
        <taxon>Chordata</taxon>
        <taxon>Craniata</taxon>
        <taxon>Vertebrata</taxon>
        <taxon>Euteleostomi</taxon>
        <taxon>Mammalia</taxon>
        <taxon>Eutheria</taxon>
        <taxon>Laurasiatheria</taxon>
        <taxon>Artiodactyla</taxon>
        <taxon>Ruminantia</taxon>
        <taxon>Pecora</taxon>
        <taxon>Cervidae</taxon>
        <taxon>Odocoileinae</taxon>
        <taxon>Rangifer</taxon>
    </lineage>
</organism>
<name>A0ABN8ZZQ3_RANTA</name>
<accession>A0ABN8ZZQ3</accession>
<protein>
    <submittedName>
        <fullName evidence="1">Uncharacterized protein</fullName>
    </submittedName>
</protein>
<reference evidence="1" key="1">
    <citation type="submission" date="2023-04" db="EMBL/GenBank/DDBJ databases">
        <authorList>
            <consortium name="ELIXIR-Norway"/>
        </authorList>
    </citation>
    <scope>NUCLEOTIDE SEQUENCE [LARGE SCALE GENOMIC DNA]</scope>
</reference>
<dbReference type="EMBL" id="OX459943">
    <property type="protein sequence ID" value="CAI9178256.1"/>
    <property type="molecule type" value="Genomic_DNA"/>
</dbReference>